<dbReference type="Proteomes" id="UP000245250">
    <property type="component" value="Chromosome"/>
</dbReference>
<keyword evidence="2" id="KW-1185">Reference proteome</keyword>
<reference evidence="1 2" key="1">
    <citation type="submission" date="2018-05" db="EMBL/GenBank/DDBJ databases">
        <title>Genome sequencing of Flavobacterium sp. HYN0056.</title>
        <authorList>
            <person name="Yi H."/>
            <person name="Baek C."/>
        </authorList>
    </citation>
    <scope>NUCLEOTIDE SEQUENCE [LARGE SCALE GENOMIC DNA]</scope>
    <source>
        <strain evidence="1 2">HYN0056</strain>
    </source>
</reference>
<dbReference type="KEGG" id="fcr:HYN56_10040"/>
<dbReference type="RefSeq" id="WP_109192049.1">
    <property type="nucleotide sequence ID" value="NZ_CP029255.1"/>
</dbReference>
<gene>
    <name evidence="1" type="ORF">HYN56_10040</name>
</gene>
<organism evidence="1 2">
    <name type="scientific">Flavobacterium crocinum</name>
    <dbReference type="NCBI Taxonomy" id="2183896"/>
    <lineage>
        <taxon>Bacteria</taxon>
        <taxon>Pseudomonadati</taxon>
        <taxon>Bacteroidota</taxon>
        <taxon>Flavobacteriia</taxon>
        <taxon>Flavobacteriales</taxon>
        <taxon>Flavobacteriaceae</taxon>
        <taxon>Flavobacterium</taxon>
    </lineage>
</organism>
<protein>
    <submittedName>
        <fullName evidence="1">Uncharacterized protein</fullName>
    </submittedName>
</protein>
<sequence>MEIKTKNNRVLIFRQIIDEQIWETKPELSAGDDFPKSNYQFSFKEKIISKKYIIEGYDFNLYLKKIIDRFIENEEKILKISRKILDDIKNVNDNFALKHNSENSPLFYVRILNIVNYSFKVYFSTDYGYEEYIIKYLLYDNGDFVITKVKRKLCY</sequence>
<dbReference type="OrthoDB" id="9838763at2"/>
<evidence type="ECO:0000313" key="2">
    <source>
        <dbReference type="Proteomes" id="UP000245250"/>
    </source>
</evidence>
<dbReference type="EMBL" id="CP029255">
    <property type="protein sequence ID" value="AWK04550.1"/>
    <property type="molecule type" value="Genomic_DNA"/>
</dbReference>
<dbReference type="AlphaFoldDB" id="A0A2S1YKF1"/>
<evidence type="ECO:0000313" key="1">
    <source>
        <dbReference type="EMBL" id="AWK04550.1"/>
    </source>
</evidence>
<accession>A0A2S1YKF1</accession>
<name>A0A2S1YKF1_9FLAO</name>
<proteinExistence type="predicted"/>